<feature type="chain" id="PRO_5039341935" evidence="2">
    <location>
        <begin position="38"/>
        <end position="529"/>
    </location>
</feature>
<keyword evidence="2" id="KW-0732">Signal</keyword>
<evidence type="ECO:0000313" key="5">
    <source>
        <dbReference type="Proteomes" id="UP000315677"/>
    </source>
</evidence>
<dbReference type="AlphaFoldDB" id="A0A543E402"/>
<dbReference type="Gene3D" id="3.10.105.10">
    <property type="entry name" value="Dipeptide-binding Protein, Domain 3"/>
    <property type="match status" value="1"/>
</dbReference>
<dbReference type="PROSITE" id="PS51318">
    <property type="entry name" value="TAT"/>
    <property type="match status" value="1"/>
</dbReference>
<feature type="domain" description="Solute-binding protein family 5" evidence="3">
    <location>
        <begin position="94"/>
        <end position="444"/>
    </location>
</feature>
<evidence type="ECO:0000313" key="4">
    <source>
        <dbReference type="EMBL" id="TQM16310.1"/>
    </source>
</evidence>
<feature type="region of interest" description="Disordered" evidence="1">
    <location>
        <begin position="508"/>
        <end position="529"/>
    </location>
</feature>
<dbReference type="GO" id="GO:0043190">
    <property type="term" value="C:ATP-binding cassette (ABC) transporter complex"/>
    <property type="evidence" value="ECO:0007669"/>
    <property type="project" value="InterPro"/>
</dbReference>
<reference evidence="4 5" key="1">
    <citation type="submission" date="2019-06" db="EMBL/GenBank/DDBJ databases">
        <title>Sequencing the genomes of 1000 actinobacteria strains.</title>
        <authorList>
            <person name="Klenk H.-P."/>
        </authorList>
    </citation>
    <scope>NUCLEOTIDE SEQUENCE [LARGE SCALE GENOMIC DNA]</scope>
    <source>
        <strain evidence="4 5">DSM 45301</strain>
    </source>
</reference>
<dbReference type="PIRSF" id="PIRSF002741">
    <property type="entry name" value="MppA"/>
    <property type="match status" value="1"/>
</dbReference>
<sequence length="529" mass="56638">MTSAEGRAVPSRPRTRSTRRRPLAVVALAALLALATAACGGAAASAAPDTVRLVITDEPPTLEPCDASLTSTGVVVRSNITEPLAERDPETGDLEPLLATSWAQTAPTTWTFELRPGVTFSDGTPFDAAAAAFAVDRAVNGTIGCDVEGYVFGDTDLQLATPGPLTLQVSTPEPDPILPLKLSFVEMVAPSTSPTEKVREPVGTGPYTVGTWDAGTRLVLERNPTYWGEAPAFARADYQWRDDPTVRAAMVVNGEADLATGLGPEDGADELGVSFPNNETTALRIQADQPPLDDMRIRRAISLCIDRNGIIRALFNGDAQPAAQLVPDGVVGFNPALDPLPFDVDQARRLVDEARADGVPVDTPLRFIARTGMFPRIEQVVQAIAYQLGEAGLTTGIEMMDTAEQNSYQQRPFPEGAGPYLLMIQHGNQSGDASNSVDQYLRSEGYQSSWGTPEFDALIDRAEAQAGDARQEALGQLFAQEPESIHQYAYIAHMRGILARSPRLDYEPNSATGDEMRLAEMAPIPGGRP</sequence>
<feature type="region of interest" description="Disordered" evidence="1">
    <location>
        <begin position="1"/>
        <end position="20"/>
    </location>
</feature>
<dbReference type="GO" id="GO:1904680">
    <property type="term" value="F:peptide transmembrane transporter activity"/>
    <property type="evidence" value="ECO:0007669"/>
    <property type="project" value="TreeGrafter"/>
</dbReference>
<dbReference type="RefSeq" id="WP_142053260.1">
    <property type="nucleotide sequence ID" value="NZ_VFPA01000001.1"/>
</dbReference>
<dbReference type="EMBL" id="VFPA01000001">
    <property type="protein sequence ID" value="TQM16310.1"/>
    <property type="molecule type" value="Genomic_DNA"/>
</dbReference>
<proteinExistence type="predicted"/>
<dbReference type="SUPFAM" id="SSF53850">
    <property type="entry name" value="Periplasmic binding protein-like II"/>
    <property type="match status" value="1"/>
</dbReference>
<evidence type="ECO:0000256" key="1">
    <source>
        <dbReference type="SAM" id="MobiDB-lite"/>
    </source>
</evidence>
<dbReference type="InterPro" id="IPR030678">
    <property type="entry name" value="Peptide/Ni-bd"/>
</dbReference>
<dbReference type="Proteomes" id="UP000315677">
    <property type="component" value="Unassembled WGS sequence"/>
</dbReference>
<evidence type="ECO:0000256" key="2">
    <source>
        <dbReference type="SAM" id="SignalP"/>
    </source>
</evidence>
<accession>A0A543E402</accession>
<dbReference type="GO" id="GO:0042597">
    <property type="term" value="C:periplasmic space"/>
    <property type="evidence" value="ECO:0007669"/>
    <property type="project" value="UniProtKB-ARBA"/>
</dbReference>
<feature type="signal peptide" evidence="2">
    <location>
        <begin position="1"/>
        <end position="37"/>
    </location>
</feature>
<comment type="caution">
    <text evidence="4">The sequence shown here is derived from an EMBL/GenBank/DDBJ whole genome shotgun (WGS) entry which is preliminary data.</text>
</comment>
<evidence type="ECO:0000259" key="3">
    <source>
        <dbReference type="Pfam" id="PF00496"/>
    </source>
</evidence>
<gene>
    <name evidence="4" type="ORF">FB558_3120</name>
</gene>
<protein>
    <submittedName>
        <fullName evidence="4">Peptide/nickel transport system substrate-binding protein</fullName>
    </submittedName>
</protein>
<dbReference type="PANTHER" id="PTHR30290">
    <property type="entry name" value="PERIPLASMIC BINDING COMPONENT OF ABC TRANSPORTER"/>
    <property type="match status" value="1"/>
</dbReference>
<keyword evidence="5" id="KW-1185">Reference proteome</keyword>
<dbReference type="Gene3D" id="3.40.190.10">
    <property type="entry name" value="Periplasmic binding protein-like II"/>
    <property type="match status" value="1"/>
</dbReference>
<dbReference type="OrthoDB" id="7232492at2"/>
<dbReference type="GO" id="GO:0015833">
    <property type="term" value="P:peptide transport"/>
    <property type="evidence" value="ECO:0007669"/>
    <property type="project" value="TreeGrafter"/>
</dbReference>
<dbReference type="Pfam" id="PF00496">
    <property type="entry name" value="SBP_bac_5"/>
    <property type="match status" value="1"/>
</dbReference>
<dbReference type="InterPro" id="IPR000914">
    <property type="entry name" value="SBP_5_dom"/>
</dbReference>
<organism evidence="4 5">
    <name type="scientific">Pseudonocardia kunmingensis</name>
    <dbReference type="NCBI Taxonomy" id="630975"/>
    <lineage>
        <taxon>Bacteria</taxon>
        <taxon>Bacillati</taxon>
        <taxon>Actinomycetota</taxon>
        <taxon>Actinomycetes</taxon>
        <taxon>Pseudonocardiales</taxon>
        <taxon>Pseudonocardiaceae</taxon>
        <taxon>Pseudonocardia</taxon>
    </lineage>
</organism>
<dbReference type="InterPro" id="IPR006311">
    <property type="entry name" value="TAT_signal"/>
</dbReference>
<name>A0A543E402_9PSEU</name>
<dbReference type="InterPro" id="IPR039424">
    <property type="entry name" value="SBP_5"/>
</dbReference>